<dbReference type="Proteomes" id="UP000323410">
    <property type="component" value="Unassembled WGS sequence"/>
</dbReference>
<reference evidence="1 2" key="1">
    <citation type="submission" date="2019-08" db="EMBL/GenBank/DDBJ databases">
        <title>Genone of Arthrobacter echini P9.</title>
        <authorList>
            <person name="Bowman J.P."/>
        </authorList>
    </citation>
    <scope>NUCLEOTIDE SEQUENCE [LARGE SCALE GENOMIC DNA]</scope>
    <source>
        <strain evidence="1 2">P9</strain>
    </source>
</reference>
<dbReference type="OrthoDB" id="4943423at2"/>
<name>A0A5D0XM47_9MICC</name>
<dbReference type="EMBL" id="VSLD01000007">
    <property type="protein sequence ID" value="TYC97523.1"/>
    <property type="molecule type" value="Genomic_DNA"/>
</dbReference>
<organism evidence="1 2">
    <name type="scientific">Arthrobacter echini</name>
    <dbReference type="NCBI Taxonomy" id="1529066"/>
    <lineage>
        <taxon>Bacteria</taxon>
        <taxon>Bacillati</taxon>
        <taxon>Actinomycetota</taxon>
        <taxon>Actinomycetes</taxon>
        <taxon>Micrococcales</taxon>
        <taxon>Micrococcaceae</taxon>
        <taxon>Arthrobacter</taxon>
    </lineage>
</organism>
<evidence type="ECO:0000313" key="1">
    <source>
        <dbReference type="EMBL" id="TYC97523.1"/>
    </source>
</evidence>
<keyword evidence="2" id="KW-1185">Reference proteome</keyword>
<protein>
    <submittedName>
        <fullName evidence="1">Uncharacterized protein</fullName>
    </submittedName>
</protein>
<dbReference type="AlphaFoldDB" id="A0A5D0XM47"/>
<dbReference type="RefSeq" id="WP_148601660.1">
    <property type="nucleotide sequence ID" value="NZ_VSLD01000007.1"/>
</dbReference>
<gene>
    <name evidence="1" type="ORF">FQ377_12850</name>
</gene>
<proteinExistence type="predicted"/>
<evidence type="ECO:0000313" key="2">
    <source>
        <dbReference type="Proteomes" id="UP000323410"/>
    </source>
</evidence>
<comment type="caution">
    <text evidence="1">The sequence shown here is derived from an EMBL/GenBank/DDBJ whole genome shotgun (WGS) entry which is preliminary data.</text>
</comment>
<sequence>MSYSDAGYSAYFTVDTSEVLLVALYLRDCAGLTTSGRPTLPPAVPAVRVMDHHRLAEPLGGDAALRVEWEAWWHGLLRNRIVDAVLPVPPRFDALDGMEALKALLRAHVGAAMEWAQERCADYALHAGSRGAGSMEGVLAAMLQERELELGRAARRFTLELVELPLGVRRAWWVEPDKLLLGQELFDDERSFRSYVEPVIRMLA</sequence>
<accession>A0A5D0XM47</accession>